<proteinExistence type="predicted"/>
<gene>
    <name evidence="1" type="ORF">SBA1_90065</name>
</gene>
<evidence type="ECO:0000313" key="2">
    <source>
        <dbReference type="Proteomes" id="UP000238701"/>
    </source>
</evidence>
<dbReference type="AlphaFoldDB" id="A0A2U3LB28"/>
<dbReference type="Proteomes" id="UP000238701">
    <property type="component" value="Unassembled WGS sequence"/>
</dbReference>
<accession>A0A2U3LB28</accession>
<protein>
    <submittedName>
        <fullName evidence="1">Uncharacterized protein</fullName>
    </submittedName>
</protein>
<reference evidence="2" key="1">
    <citation type="submission" date="2018-02" db="EMBL/GenBank/DDBJ databases">
        <authorList>
            <person name="Hausmann B."/>
        </authorList>
    </citation>
    <scope>NUCLEOTIDE SEQUENCE [LARGE SCALE GENOMIC DNA]</scope>
    <source>
        <strain evidence="2">Peat soil MAG SbA1</strain>
    </source>
</reference>
<sequence length="212" mass="22608">MDGCENRPARTCVLCAHRFIAGTGAGIHPCACQLARGVEGRADLDLHLFGYGGSGRTFLPRLDAEFSGAAGGTALGARDRVGGVRAGALQQTESSRCAFQLAVRSSGFDCGNLLWPRLARAAPRAGFRHHPHLRGLAVVVVVLEAGVRGQGDKTLNREEGANDTKPMNFALGGYLFREFAGHYAGSCRWSPLTRSDSRALVDFAKRALPRAM</sequence>
<dbReference type="EMBL" id="OMOD01000188">
    <property type="protein sequence ID" value="SPF48929.1"/>
    <property type="molecule type" value="Genomic_DNA"/>
</dbReference>
<name>A0A2U3LB28_9BACT</name>
<organism evidence="1 2">
    <name type="scientific">Candidatus Sulfotelmatobacter kueseliae</name>
    <dbReference type="NCBI Taxonomy" id="2042962"/>
    <lineage>
        <taxon>Bacteria</taxon>
        <taxon>Pseudomonadati</taxon>
        <taxon>Acidobacteriota</taxon>
        <taxon>Terriglobia</taxon>
        <taxon>Terriglobales</taxon>
        <taxon>Candidatus Korobacteraceae</taxon>
        <taxon>Candidatus Sulfotelmatobacter</taxon>
    </lineage>
</organism>
<evidence type="ECO:0000313" key="1">
    <source>
        <dbReference type="EMBL" id="SPF48929.1"/>
    </source>
</evidence>